<protein>
    <submittedName>
        <fullName evidence="1">Uncharacterized protein</fullName>
    </submittedName>
</protein>
<evidence type="ECO:0000313" key="1">
    <source>
        <dbReference type="EMBL" id="KAK8899062.1"/>
    </source>
</evidence>
<comment type="caution">
    <text evidence="1">The sequence shown here is derived from an EMBL/GenBank/DDBJ whole genome shotgun (WGS) entry which is preliminary data.</text>
</comment>
<reference evidence="1 2" key="1">
    <citation type="submission" date="2024-04" db="EMBL/GenBank/DDBJ databases">
        <title>Tritrichomonas musculus Genome.</title>
        <authorList>
            <person name="Alves-Ferreira E."/>
            <person name="Grigg M."/>
            <person name="Lorenzi H."/>
            <person name="Galac M."/>
        </authorList>
    </citation>
    <scope>NUCLEOTIDE SEQUENCE [LARGE SCALE GENOMIC DNA]</scope>
    <source>
        <strain evidence="1 2">EAF2021</strain>
    </source>
</reference>
<proteinExistence type="predicted"/>
<organism evidence="1 2">
    <name type="scientific">Tritrichomonas musculus</name>
    <dbReference type="NCBI Taxonomy" id="1915356"/>
    <lineage>
        <taxon>Eukaryota</taxon>
        <taxon>Metamonada</taxon>
        <taxon>Parabasalia</taxon>
        <taxon>Tritrichomonadida</taxon>
        <taxon>Tritrichomonadidae</taxon>
        <taxon>Tritrichomonas</taxon>
    </lineage>
</organism>
<dbReference type="Proteomes" id="UP001470230">
    <property type="component" value="Unassembled WGS sequence"/>
</dbReference>
<gene>
    <name evidence="1" type="ORF">M9Y10_001361</name>
</gene>
<dbReference type="EMBL" id="JAPFFF010000001">
    <property type="protein sequence ID" value="KAK8899062.1"/>
    <property type="molecule type" value="Genomic_DNA"/>
</dbReference>
<sequence length="224" mass="26512">MKYNLVYETELDHQMCYRISVENDEDFEMLSFVILHGDVIKMENKNKIFVVSIEYDGNTMIKINGFETDCLPESFEGLENKKTNEFAISGKCNFEIYRYRFFGGDSGRIEEQIENYKKSKEKNKICSEISIQNRCFEILNQYMQTKPKLVIYGGKSFQYLEEGALKVFTIAYDIYMKQDNKWRDILRNENHKYKDTNIVIFNENSVYYDELLRYGGIVGVISDD</sequence>
<accession>A0ABR2L6U4</accession>
<name>A0ABR2L6U4_9EUKA</name>
<evidence type="ECO:0000313" key="2">
    <source>
        <dbReference type="Proteomes" id="UP001470230"/>
    </source>
</evidence>
<keyword evidence="2" id="KW-1185">Reference proteome</keyword>